<dbReference type="InterPro" id="IPR023614">
    <property type="entry name" value="Porin_dom_sf"/>
</dbReference>
<dbReference type="GO" id="GO:0015288">
    <property type="term" value="F:porin activity"/>
    <property type="evidence" value="ECO:0007669"/>
    <property type="project" value="TreeGrafter"/>
</dbReference>
<dbReference type="InterPro" id="IPR005318">
    <property type="entry name" value="OM_porin_bac"/>
</dbReference>
<name>A0A139SJ45_9GAMM</name>
<evidence type="ECO:0000256" key="4">
    <source>
        <dbReference type="SAM" id="SignalP"/>
    </source>
</evidence>
<gene>
    <name evidence="5" type="ORF">AXE65_07070</name>
</gene>
<dbReference type="PANTHER" id="PTHR34596:SF2">
    <property type="entry name" value="CHITOPORIN"/>
    <property type="match status" value="1"/>
</dbReference>
<organism evidence="5 6">
    <name type="scientific">Ventosimonas gracilis</name>
    <dbReference type="NCBI Taxonomy" id="1680762"/>
    <lineage>
        <taxon>Bacteria</taxon>
        <taxon>Pseudomonadati</taxon>
        <taxon>Pseudomonadota</taxon>
        <taxon>Gammaproteobacteria</taxon>
        <taxon>Pseudomonadales</taxon>
        <taxon>Ventosimonadaceae</taxon>
        <taxon>Ventosimonas</taxon>
    </lineage>
</organism>
<dbReference type="Pfam" id="PF03573">
    <property type="entry name" value="OprD"/>
    <property type="match status" value="1"/>
</dbReference>
<dbReference type="AlphaFoldDB" id="A0A139SJ45"/>
<keyword evidence="3 4" id="KW-0732">Signal</keyword>
<comment type="caution">
    <text evidence="5">The sequence shown here is derived from an EMBL/GenBank/DDBJ whole genome shotgun (WGS) entry which is preliminary data.</text>
</comment>
<dbReference type="GO" id="GO:0016020">
    <property type="term" value="C:membrane"/>
    <property type="evidence" value="ECO:0007669"/>
    <property type="project" value="InterPro"/>
</dbReference>
<reference evidence="5 6" key="1">
    <citation type="submission" date="2016-02" db="EMBL/GenBank/DDBJ databases">
        <authorList>
            <person name="Wen L."/>
            <person name="He K."/>
            <person name="Yang H."/>
        </authorList>
    </citation>
    <scope>NUCLEOTIDE SEQUENCE [LARGE SCALE GENOMIC DNA]</scope>
    <source>
        <strain evidence="5 6">CV58</strain>
    </source>
</reference>
<dbReference type="Proteomes" id="UP000072660">
    <property type="component" value="Unassembled WGS sequence"/>
</dbReference>
<evidence type="ECO:0000256" key="1">
    <source>
        <dbReference type="ARBA" id="ARBA00009075"/>
    </source>
</evidence>
<dbReference type="OrthoDB" id="6759120at2"/>
<feature type="signal peptide" evidence="4">
    <location>
        <begin position="1"/>
        <end position="26"/>
    </location>
</feature>
<evidence type="ECO:0000256" key="3">
    <source>
        <dbReference type="ARBA" id="ARBA00022729"/>
    </source>
</evidence>
<dbReference type="PANTHER" id="PTHR34596">
    <property type="entry name" value="CHITOPORIN"/>
    <property type="match status" value="1"/>
</dbReference>
<dbReference type="RefSeq" id="WP_068392883.1">
    <property type="nucleotide sequence ID" value="NZ_LSZO01000211.1"/>
</dbReference>
<sequence length="416" mass="45381">MKVALAKKNIVMLAASSSLAALPAQAALLEDSKVKFSANNIYFNRDFREGSGQNKREEWGQAFALEMRSGFTEGTVGFGLDANAALGLKLDSGGGRTGTGLLPRHDDGHSADEFSRLQATAKAKVSATELRFGSHVPKLPVVSSSTSRLLPQVFAGTTLQSAEVDGLALTAARFSKVIDRASTNAEKLTLAGNGGRYRGGVESKHLSLFGADWKVTQDITARYWQSELKDVYQQQFVGLTASHKLPAGTVSADVRFFRSKDSGQSLAGKVDNHAFSSLFSYKLGAQKVGLGWQQMDGKTGFAHIGGGDPYLVNFVQIGNFGEAGERSWQGRYDFDFKDLMPGLSFMARYLQGRSAHIPGRSGAYAERERDLELQYQVQQGRFKGLSLRLRNAQYRSEFSRDADETRLIISYSLSLL</sequence>
<evidence type="ECO:0000313" key="5">
    <source>
        <dbReference type="EMBL" id="KXU34595.1"/>
    </source>
</evidence>
<evidence type="ECO:0000256" key="2">
    <source>
        <dbReference type="ARBA" id="ARBA00022448"/>
    </source>
</evidence>
<keyword evidence="2" id="KW-0813">Transport</keyword>
<protein>
    <submittedName>
        <fullName evidence="5">Porin</fullName>
    </submittedName>
</protein>
<comment type="similarity">
    <text evidence="1">Belongs to the outer membrane porin (Opr) (TC 1.B.25) family.</text>
</comment>
<evidence type="ECO:0000313" key="6">
    <source>
        <dbReference type="Proteomes" id="UP000072660"/>
    </source>
</evidence>
<accession>A0A139SJ45</accession>
<dbReference type="EMBL" id="LSZO01000211">
    <property type="protein sequence ID" value="KXU34595.1"/>
    <property type="molecule type" value="Genomic_DNA"/>
</dbReference>
<dbReference type="Gene3D" id="2.40.160.10">
    <property type="entry name" value="Porin"/>
    <property type="match status" value="1"/>
</dbReference>
<feature type="chain" id="PRO_5007299229" evidence="4">
    <location>
        <begin position="27"/>
        <end position="416"/>
    </location>
</feature>
<proteinExistence type="inferred from homology"/>
<keyword evidence="6" id="KW-1185">Reference proteome</keyword>